<organism evidence="1 2">
    <name type="scientific">Caedimonas varicaedens</name>
    <dbReference type="NCBI Taxonomy" id="1629334"/>
    <lineage>
        <taxon>Bacteria</taxon>
        <taxon>Pseudomonadati</taxon>
        <taxon>Pseudomonadota</taxon>
        <taxon>Alphaproteobacteria</taxon>
        <taxon>Holosporales</taxon>
        <taxon>Caedimonadaceae</taxon>
        <taxon>Caedimonas</taxon>
    </lineage>
</organism>
<gene>
    <name evidence="1" type="ORF">Cva_00121</name>
</gene>
<dbReference type="AlphaFoldDB" id="A0A0K8MC96"/>
<evidence type="ECO:0000313" key="2">
    <source>
        <dbReference type="Proteomes" id="UP000036771"/>
    </source>
</evidence>
<protein>
    <submittedName>
        <fullName evidence="1">Uncharacterized protein</fullName>
    </submittedName>
</protein>
<evidence type="ECO:0000313" key="1">
    <source>
        <dbReference type="EMBL" id="GAO97489.1"/>
    </source>
</evidence>
<comment type="caution">
    <text evidence="1">The sequence shown here is derived from an EMBL/GenBank/DDBJ whole genome shotgun (WGS) entry which is preliminary data.</text>
</comment>
<name>A0A0K8MC96_9PROT</name>
<keyword evidence="2" id="KW-1185">Reference proteome</keyword>
<reference evidence="1 2" key="1">
    <citation type="submission" date="2015-03" db="EMBL/GenBank/DDBJ databases">
        <title>Caedibacter varicaedens, whole genome shotgun sequence.</title>
        <authorList>
            <person name="Suzuki H."/>
            <person name="Dapper A.L."/>
            <person name="Gibson A.K."/>
            <person name="Jackson C."/>
            <person name="Lee H."/>
            <person name="Pejaver V.R."/>
            <person name="Doak T."/>
            <person name="Lynch M."/>
        </authorList>
    </citation>
    <scope>NUCLEOTIDE SEQUENCE [LARGE SCALE GENOMIC DNA]</scope>
</reference>
<proteinExistence type="predicted"/>
<sequence length="36" mass="3858">MPQTYCKSTLSWNSATNSTSGEVRLVGATPLELIDS</sequence>
<dbReference type="Proteomes" id="UP000036771">
    <property type="component" value="Unassembled WGS sequence"/>
</dbReference>
<accession>A0A0K8MC96</accession>
<dbReference type="STRING" id="1629334.Cva_00121"/>
<dbReference type="EMBL" id="BBVC01000007">
    <property type="protein sequence ID" value="GAO97489.1"/>
    <property type="molecule type" value="Genomic_DNA"/>
</dbReference>